<dbReference type="AlphaFoldDB" id="A0A2M6UCV2"/>
<evidence type="ECO:0000313" key="1">
    <source>
        <dbReference type="EMBL" id="PIT02450.1"/>
    </source>
</evidence>
<evidence type="ECO:0000313" key="2">
    <source>
        <dbReference type="Proteomes" id="UP000228930"/>
    </source>
</evidence>
<organism evidence="1 2">
    <name type="scientific">Bradyrhizobium nitroreducens</name>
    <dbReference type="NCBI Taxonomy" id="709803"/>
    <lineage>
        <taxon>Bacteria</taxon>
        <taxon>Pseudomonadati</taxon>
        <taxon>Pseudomonadota</taxon>
        <taxon>Alphaproteobacteria</taxon>
        <taxon>Hyphomicrobiales</taxon>
        <taxon>Nitrobacteraceae</taxon>
        <taxon>Bradyrhizobium</taxon>
    </lineage>
</organism>
<reference evidence="1 2" key="1">
    <citation type="submission" date="2015-06" db="EMBL/GenBank/DDBJ databases">
        <title>Comparative genome analysis of nirS-carrying Bradyrhizobium sp. strains.</title>
        <authorList>
            <person name="Ishii S."/>
            <person name="Jang J."/>
            <person name="Nishizawa T."/>
            <person name="Senoo K."/>
        </authorList>
    </citation>
    <scope>NUCLEOTIDE SEQUENCE [LARGE SCALE GENOMIC DNA]</scope>
    <source>
        <strain evidence="1 2">TSA1</strain>
    </source>
</reference>
<protein>
    <submittedName>
        <fullName evidence="1">Uncharacterized protein</fullName>
    </submittedName>
</protein>
<name>A0A2M6UCV2_9BRAD</name>
<dbReference type="EMBL" id="LFJC01000003">
    <property type="protein sequence ID" value="PIT02450.1"/>
    <property type="molecule type" value="Genomic_DNA"/>
</dbReference>
<dbReference type="Proteomes" id="UP000228930">
    <property type="component" value="Unassembled WGS sequence"/>
</dbReference>
<comment type="caution">
    <text evidence="1">The sequence shown here is derived from an EMBL/GenBank/DDBJ whole genome shotgun (WGS) entry which is preliminary data.</text>
</comment>
<gene>
    <name evidence="1" type="ORF">TSA1_18095</name>
</gene>
<keyword evidence="2" id="KW-1185">Reference proteome</keyword>
<proteinExistence type="predicted"/>
<sequence>MEPVQRDQHAGVLQRLVVAHHRGDTFGIELHVRRRGFVAERDHQHHESHGVSLLLPTFRPSRNRVPGMTAVPL</sequence>
<accession>A0A2M6UCV2</accession>